<reference evidence="2 3" key="1">
    <citation type="submission" date="2013-12" db="EMBL/GenBank/DDBJ databases">
        <title>Draft genome of the parsitic nematode Ancylostoma duodenale.</title>
        <authorList>
            <person name="Mitreva M."/>
        </authorList>
    </citation>
    <scope>NUCLEOTIDE SEQUENCE [LARGE SCALE GENOMIC DNA]</scope>
    <source>
        <strain evidence="2 3">Zhejiang</strain>
    </source>
</reference>
<feature type="chain" id="PRO_5002146030" description="Secreted protein" evidence="1">
    <location>
        <begin position="23"/>
        <end position="106"/>
    </location>
</feature>
<proteinExistence type="predicted"/>
<dbReference type="OrthoDB" id="5902193at2759"/>
<dbReference type="EMBL" id="KN778830">
    <property type="protein sequence ID" value="KIH44293.1"/>
    <property type="molecule type" value="Genomic_DNA"/>
</dbReference>
<evidence type="ECO:0000313" key="2">
    <source>
        <dbReference type="EMBL" id="KIH44293.1"/>
    </source>
</evidence>
<evidence type="ECO:0000313" key="3">
    <source>
        <dbReference type="Proteomes" id="UP000054047"/>
    </source>
</evidence>
<sequence length="106" mass="12250">MRNAQIYATFVLVVGAVARIDANIIWPCVECSHIAPRNITIEHHDNGSVTYQLLAITDMDREAKVDSKNWTWRAVTRRRRLTLSADKKNVSVEWMKDYDKNITSFV</sequence>
<gene>
    <name evidence="2" type="ORF">ANCDUO_25684</name>
</gene>
<protein>
    <recommendedName>
        <fullName evidence="4">Secreted protein</fullName>
    </recommendedName>
</protein>
<dbReference type="GO" id="GO:0005509">
    <property type="term" value="F:calcium ion binding"/>
    <property type="evidence" value="ECO:0007669"/>
    <property type="project" value="InterPro"/>
</dbReference>
<keyword evidence="3" id="KW-1185">Reference proteome</keyword>
<dbReference type="Proteomes" id="UP000054047">
    <property type="component" value="Unassembled WGS sequence"/>
</dbReference>
<dbReference type="AlphaFoldDB" id="A0A0C2BKL7"/>
<dbReference type="InterPro" id="IPR036258">
    <property type="entry name" value="Apyrase_sf"/>
</dbReference>
<name>A0A0C2BKL7_9BILA</name>
<evidence type="ECO:0008006" key="4">
    <source>
        <dbReference type="Google" id="ProtNLM"/>
    </source>
</evidence>
<dbReference type="Gene3D" id="2.120.10.100">
    <property type="entry name" value="Apyrase"/>
    <property type="match status" value="1"/>
</dbReference>
<accession>A0A0C2BKL7</accession>
<dbReference type="GO" id="GO:0017110">
    <property type="term" value="F:nucleoside diphosphate phosphatase activity"/>
    <property type="evidence" value="ECO:0007669"/>
    <property type="project" value="InterPro"/>
</dbReference>
<organism evidence="2 3">
    <name type="scientific">Ancylostoma duodenale</name>
    <dbReference type="NCBI Taxonomy" id="51022"/>
    <lineage>
        <taxon>Eukaryota</taxon>
        <taxon>Metazoa</taxon>
        <taxon>Ecdysozoa</taxon>
        <taxon>Nematoda</taxon>
        <taxon>Chromadorea</taxon>
        <taxon>Rhabditida</taxon>
        <taxon>Rhabditina</taxon>
        <taxon>Rhabditomorpha</taxon>
        <taxon>Strongyloidea</taxon>
        <taxon>Ancylostomatidae</taxon>
        <taxon>Ancylostomatinae</taxon>
        <taxon>Ancylostoma</taxon>
    </lineage>
</organism>
<keyword evidence="1" id="KW-0732">Signal</keyword>
<evidence type="ECO:0000256" key="1">
    <source>
        <dbReference type="SAM" id="SignalP"/>
    </source>
</evidence>
<feature type="signal peptide" evidence="1">
    <location>
        <begin position="1"/>
        <end position="22"/>
    </location>
</feature>